<dbReference type="EMBL" id="VMNW02000038">
    <property type="protein sequence ID" value="KAA9157955.1"/>
    <property type="molecule type" value="Genomic_DNA"/>
</dbReference>
<evidence type="ECO:0000313" key="3">
    <source>
        <dbReference type="Proteomes" id="UP000319769"/>
    </source>
</evidence>
<feature type="region of interest" description="Disordered" evidence="1">
    <location>
        <begin position="1"/>
        <end position="23"/>
    </location>
</feature>
<keyword evidence="3" id="KW-1185">Reference proteome</keyword>
<organism evidence="2 3">
    <name type="scientific">Amycolatopsis acidicola</name>
    <dbReference type="NCBI Taxonomy" id="2596893"/>
    <lineage>
        <taxon>Bacteria</taxon>
        <taxon>Bacillati</taxon>
        <taxon>Actinomycetota</taxon>
        <taxon>Actinomycetes</taxon>
        <taxon>Pseudonocardiales</taxon>
        <taxon>Pseudonocardiaceae</taxon>
        <taxon>Amycolatopsis</taxon>
    </lineage>
</organism>
<dbReference type="RefSeq" id="WP_144757651.1">
    <property type="nucleotide sequence ID" value="NZ_VMNW02000038.1"/>
</dbReference>
<dbReference type="Proteomes" id="UP000319769">
    <property type="component" value="Unassembled WGS sequence"/>
</dbReference>
<reference evidence="2" key="1">
    <citation type="submission" date="2019-09" db="EMBL/GenBank/DDBJ databases">
        <authorList>
            <person name="Teo W.F.A."/>
            <person name="Duangmal K."/>
        </authorList>
    </citation>
    <scope>NUCLEOTIDE SEQUENCE [LARGE SCALE GENOMIC DNA]</scope>
    <source>
        <strain evidence="2">K81G1</strain>
    </source>
</reference>
<dbReference type="AlphaFoldDB" id="A0A5N0UXT4"/>
<sequence>MNLSVPDHPPPRSTPAGRRITLSVPAGVDERTAADLRAAEELTNNPPEQGRELFLRALAGLAGTGATSGEGCGG</sequence>
<evidence type="ECO:0000256" key="1">
    <source>
        <dbReference type="SAM" id="MobiDB-lite"/>
    </source>
</evidence>
<evidence type="ECO:0000313" key="2">
    <source>
        <dbReference type="EMBL" id="KAA9157955.1"/>
    </source>
</evidence>
<gene>
    <name evidence="2" type="ORF">FPZ12_024030</name>
</gene>
<name>A0A5N0UXT4_9PSEU</name>
<proteinExistence type="predicted"/>
<comment type="caution">
    <text evidence="2">The sequence shown here is derived from an EMBL/GenBank/DDBJ whole genome shotgun (WGS) entry which is preliminary data.</text>
</comment>
<accession>A0A5N0UXT4</accession>
<protein>
    <submittedName>
        <fullName evidence="2">Uncharacterized protein</fullName>
    </submittedName>
</protein>